<protein>
    <submittedName>
        <fullName evidence="2">Uncharacterized protein</fullName>
    </submittedName>
</protein>
<dbReference type="STRING" id="404380.Gbem_3475"/>
<reference evidence="2 3" key="2">
    <citation type="journal article" date="2010" name="BMC Genomics">
        <title>The genome of Geobacter bemidjiensis, exemplar for the subsurface clade of Geobacter species that predominate in Fe(III)-reducing subsurface environments.</title>
        <authorList>
            <person name="Aklujkar M."/>
            <person name="Young N.D."/>
            <person name="Holmes D."/>
            <person name="Chavan M."/>
            <person name="Risso C."/>
            <person name="Kiss H.E."/>
            <person name="Han C.S."/>
            <person name="Land M.L."/>
            <person name="Lovley D.R."/>
        </authorList>
    </citation>
    <scope>NUCLEOTIDE SEQUENCE [LARGE SCALE GENOMIC DNA]</scope>
    <source>
        <strain evidence="3">ATCC BAA-1014 / DSM 16622 / JCM 12645 / Bem</strain>
    </source>
</reference>
<gene>
    <name evidence="2" type="ordered locus">Gbem_3475</name>
</gene>
<dbReference type="EMBL" id="CP001124">
    <property type="protein sequence ID" value="ACH40468.1"/>
    <property type="molecule type" value="Genomic_DNA"/>
</dbReference>
<proteinExistence type="predicted"/>
<name>B5EC12_CITBB</name>
<evidence type="ECO:0000313" key="3">
    <source>
        <dbReference type="Proteomes" id="UP000008825"/>
    </source>
</evidence>
<feature type="compositionally biased region" description="Basic and acidic residues" evidence="1">
    <location>
        <begin position="113"/>
        <end position="128"/>
    </location>
</feature>
<accession>B5EC12</accession>
<reference evidence="2 3" key="1">
    <citation type="submission" date="2008-07" db="EMBL/GenBank/DDBJ databases">
        <title>Complete sequence of Geobacter bemidjiensis BEM.</title>
        <authorList>
            <consortium name="US DOE Joint Genome Institute"/>
            <person name="Lucas S."/>
            <person name="Copeland A."/>
            <person name="Lapidus A."/>
            <person name="Glavina del Rio T."/>
            <person name="Dalin E."/>
            <person name="Tice H."/>
            <person name="Bruce D."/>
            <person name="Goodwin L."/>
            <person name="Pitluck S."/>
            <person name="Kiss H."/>
            <person name="Brettin T."/>
            <person name="Detter J.C."/>
            <person name="Han C."/>
            <person name="Kuske C.R."/>
            <person name="Schmutz J."/>
            <person name="Larimer F."/>
            <person name="Land M."/>
            <person name="Hauser L."/>
            <person name="Kyrpides N."/>
            <person name="Lykidis A."/>
            <person name="Lovley D."/>
            <person name="Richardson P."/>
        </authorList>
    </citation>
    <scope>NUCLEOTIDE SEQUENCE [LARGE SCALE GENOMIC DNA]</scope>
    <source>
        <strain evidence="3">ATCC BAA-1014 / DSM 16622 / JCM 12645 / Bem</strain>
    </source>
</reference>
<feature type="region of interest" description="Disordered" evidence="1">
    <location>
        <begin position="183"/>
        <end position="206"/>
    </location>
</feature>
<dbReference type="KEGG" id="gbm:Gbem_3475"/>
<evidence type="ECO:0000256" key="1">
    <source>
        <dbReference type="SAM" id="MobiDB-lite"/>
    </source>
</evidence>
<sequence>MVLALGCRLLSLSPRTSSALHRGCCPAQEIETTVGARCPRHTSPTKIHIATRHPHVPPGAIARRARPPDPRHLRPPHHITVMLLFISSGLSAECEILPTGDDLINDAATPCAEGEKQEDGPKAEEIGARRKAHTGHSRRLTWTICRTFPSYSPLRPCLDILASGSPPSAINQLPVAAPRRRQIPALSPSKCPRSASQRRPFFVHPP</sequence>
<keyword evidence="3" id="KW-1185">Reference proteome</keyword>
<dbReference type="HOGENOM" id="CLU_1330353_0_0_7"/>
<dbReference type="AlphaFoldDB" id="B5EC12"/>
<evidence type="ECO:0000313" key="2">
    <source>
        <dbReference type="EMBL" id="ACH40468.1"/>
    </source>
</evidence>
<organism evidence="2 3">
    <name type="scientific">Citrifermentans bemidjiense (strain ATCC BAA-1014 / DSM 16622 / JCM 12645 / Bem)</name>
    <name type="common">Geobacter bemidjiensis</name>
    <dbReference type="NCBI Taxonomy" id="404380"/>
    <lineage>
        <taxon>Bacteria</taxon>
        <taxon>Pseudomonadati</taxon>
        <taxon>Thermodesulfobacteriota</taxon>
        <taxon>Desulfuromonadia</taxon>
        <taxon>Geobacterales</taxon>
        <taxon>Geobacteraceae</taxon>
        <taxon>Citrifermentans</taxon>
    </lineage>
</organism>
<dbReference type="Proteomes" id="UP000008825">
    <property type="component" value="Chromosome"/>
</dbReference>
<feature type="region of interest" description="Disordered" evidence="1">
    <location>
        <begin position="50"/>
        <end position="73"/>
    </location>
</feature>
<feature type="region of interest" description="Disordered" evidence="1">
    <location>
        <begin position="112"/>
        <end position="133"/>
    </location>
</feature>